<dbReference type="Proteomes" id="UP000182258">
    <property type="component" value="Unassembled WGS sequence"/>
</dbReference>
<dbReference type="AlphaFoldDB" id="A0A0F5PQU0"/>
<dbReference type="CDD" id="cd00431">
    <property type="entry name" value="cysteine_hydrolases"/>
    <property type="match status" value="1"/>
</dbReference>
<dbReference type="EMBL" id="FOMB01000016">
    <property type="protein sequence ID" value="SFC98397.1"/>
    <property type="molecule type" value="Genomic_DNA"/>
</dbReference>
<evidence type="ECO:0000313" key="6">
    <source>
        <dbReference type="Proteomes" id="UP000182258"/>
    </source>
</evidence>
<reference evidence="4 6" key="2">
    <citation type="submission" date="2016-10" db="EMBL/GenBank/DDBJ databases">
        <authorList>
            <person name="de Groot N.N."/>
        </authorList>
    </citation>
    <scope>NUCLEOTIDE SEQUENCE [LARGE SCALE GENOMIC DNA]</scope>
    <source>
        <strain evidence="4 6">CGMCC 1.10210</strain>
    </source>
</reference>
<evidence type="ECO:0000313" key="4">
    <source>
        <dbReference type="EMBL" id="SFC98397.1"/>
    </source>
</evidence>
<name>A0A0F5PQU0_9HYPH</name>
<dbReference type="PANTHER" id="PTHR43540:SF7">
    <property type="entry name" value="ISOCHORISMATASE FAMILY PROTEIN YECD"/>
    <property type="match status" value="1"/>
</dbReference>
<dbReference type="Proteomes" id="UP000033519">
    <property type="component" value="Unassembled WGS sequence"/>
</dbReference>
<dbReference type="SUPFAM" id="SSF52499">
    <property type="entry name" value="Isochorismatase-like hydrolases"/>
    <property type="match status" value="1"/>
</dbReference>
<gene>
    <name evidence="4" type="ORF">SAMN04488059_11691</name>
    <name evidence="3" type="ORF">WH91_22030</name>
</gene>
<dbReference type="InterPro" id="IPR050272">
    <property type="entry name" value="Isochorismatase-like_hydrls"/>
</dbReference>
<proteinExistence type="predicted"/>
<dbReference type="STRING" id="728005.SAMN04488059_11691"/>
<dbReference type="RefSeq" id="WP_046173138.1">
    <property type="nucleotide sequence ID" value="NZ_FOMB01000016.1"/>
</dbReference>
<protein>
    <submittedName>
        <fullName evidence="4">Nicotinamidase-related amidase</fullName>
    </submittedName>
</protein>
<dbReference type="InterPro" id="IPR000868">
    <property type="entry name" value="Isochorismatase-like_dom"/>
</dbReference>
<dbReference type="Gene3D" id="3.40.50.850">
    <property type="entry name" value="Isochorismatase-like"/>
    <property type="match status" value="1"/>
</dbReference>
<keyword evidence="5" id="KW-1185">Reference proteome</keyword>
<dbReference type="PANTHER" id="PTHR43540">
    <property type="entry name" value="PEROXYUREIDOACRYLATE/UREIDOACRYLATE AMIDOHYDROLASE-RELATED"/>
    <property type="match status" value="1"/>
</dbReference>
<keyword evidence="1" id="KW-0378">Hydrolase</keyword>
<dbReference type="OrthoDB" id="9807387at2"/>
<dbReference type="GO" id="GO:0016787">
    <property type="term" value="F:hydrolase activity"/>
    <property type="evidence" value="ECO:0007669"/>
    <property type="project" value="UniProtKB-KW"/>
</dbReference>
<dbReference type="InterPro" id="IPR036380">
    <property type="entry name" value="Isochorismatase-like_sf"/>
</dbReference>
<dbReference type="Pfam" id="PF00857">
    <property type="entry name" value="Isochorismatase"/>
    <property type="match status" value="1"/>
</dbReference>
<dbReference type="EMBL" id="LAPV01000238">
    <property type="protein sequence ID" value="KKC31013.1"/>
    <property type="molecule type" value="Genomic_DNA"/>
</dbReference>
<evidence type="ECO:0000259" key="2">
    <source>
        <dbReference type="Pfam" id="PF00857"/>
    </source>
</evidence>
<evidence type="ECO:0000313" key="5">
    <source>
        <dbReference type="Proteomes" id="UP000033519"/>
    </source>
</evidence>
<accession>A0A0F5PQU0</accession>
<evidence type="ECO:0000256" key="1">
    <source>
        <dbReference type="ARBA" id="ARBA00022801"/>
    </source>
</evidence>
<reference evidence="3 5" key="1">
    <citation type="submission" date="2015-03" db="EMBL/GenBank/DDBJ databases">
        <authorList>
            <person name="Lepp D."/>
            <person name="Hassan Y.I."/>
            <person name="Li X.-Z."/>
            <person name="Zhou T."/>
        </authorList>
    </citation>
    <scope>NUCLEOTIDE SEQUENCE [LARGE SCALE GENOMIC DNA]</scope>
    <source>
        <strain evidence="3 5">Cr7-05</strain>
    </source>
</reference>
<organism evidence="4 6">
    <name type="scientific">Devosia psychrophila</name>
    <dbReference type="NCBI Taxonomy" id="728005"/>
    <lineage>
        <taxon>Bacteria</taxon>
        <taxon>Pseudomonadati</taxon>
        <taxon>Pseudomonadota</taxon>
        <taxon>Alphaproteobacteria</taxon>
        <taxon>Hyphomicrobiales</taxon>
        <taxon>Devosiaceae</taxon>
        <taxon>Devosia</taxon>
    </lineage>
</organism>
<evidence type="ECO:0000313" key="3">
    <source>
        <dbReference type="EMBL" id="KKC31013.1"/>
    </source>
</evidence>
<feature type="domain" description="Isochorismatase-like" evidence="2">
    <location>
        <begin position="10"/>
        <end position="174"/>
    </location>
</feature>
<sequence length="186" mass="19543">MPIRKIDPATALLVIDFQEGTRRFVGMVGPQVYSAAALLARAFRKRGLPVVLIITEGGRMGRTDSSPEGSDFVFPPEAQQPVPEIEQADSDIVIRRGAWGAFSGSDLQTLLLGKGVTQVVLCGTAASVGVESTARQAYDLGLNVTIALDAVSDFNPAAKSCSQANIYPLLAETGSAIEIIGGLDQP</sequence>
<dbReference type="PATRIC" id="fig|728005.3.peg.2880"/>